<proteinExistence type="predicted"/>
<dbReference type="Proteomes" id="UP000016569">
    <property type="component" value="Unassembled WGS sequence"/>
</dbReference>
<dbReference type="EMBL" id="BATC01000009">
    <property type="protein sequence ID" value="GAD58612.1"/>
    <property type="molecule type" value="Genomic_DNA"/>
</dbReference>
<evidence type="ECO:0000313" key="2">
    <source>
        <dbReference type="Proteomes" id="UP000016569"/>
    </source>
</evidence>
<keyword evidence="2" id="KW-1185">Reference proteome</keyword>
<gene>
    <name evidence="1" type="ORF">MBEBAB_0862</name>
</gene>
<protein>
    <submittedName>
        <fullName evidence="1">Uncharacterized protein</fullName>
    </submittedName>
</protein>
<dbReference type="AlphaFoldDB" id="A0A8E0KMP2"/>
<comment type="caution">
    <text evidence="1">The sequence shown here is derived from an EMBL/GenBank/DDBJ whole genome shotgun (WGS) entry which is preliminary data.</text>
</comment>
<evidence type="ECO:0000313" key="1">
    <source>
        <dbReference type="EMBL" id="GAD58612.1"/>
    </source>
</evidence>
<name>A0A8E0KMP2_9CAUL</name>
<accession>A0A8E0KMP2</accession>
<sequence length="340" mass="37409">MVDEICAEISFTVSKYTDVLGFILRSTNVRNAFEVQFPLKRLVAQVISPEARLIMSSEWNFVPFTYPMTLDLLPGFVLVGAPAPESGNVLLFPLAGHEIGHSAWRQHELKAALQTAVTRAVAGAIDADPEAKARILDRAGETLPDLQNVVLGTALKQLEEIFCDLFGLYVFGASYAHAYEYFLAPGGGSRSPFYPSSSERVGYMLTAAKALGIDLEPGLFGRWRQSTQRKGVDPDALAFADAAVAAVFPAMMQRTFDLLLDRKVSQPRSEVVERIIGAFGRRVPDDDGATFPEIVTAGWLYLRRHGGLSEEADRAEYDMLGELMLKSIEVAEFRERLADA</sequence>
<reference evidence="2" key="1">
    <citation type="journal article" date="2013" name="Genome Announc.">
        <title>Draft Genome Sequence of the Dimorphic Prosthecate Bacterium Brevundimonas abyssalis TAR-001T.</title>
        <authorList>
            <person name="Tsubouchi T."/>
            <person name="Nishi S."/>
            <person name="Usui K."/>
            <person name="Shimane Y."/>
            <person name="Takaki Y."/>
            <person name="Maruyama T."/>
            <person name="Hatada Y."/>
        </authorList>
    </citation>
    <scope>NUCLEOTIDE SEQUENCE [LARGE SCALE GENOMIC DNA]</scope>
    <source>
        <strain evidence="2">TAR-001</strain>
    </source>
</reference>
<organism evidence="1 2">
    <name type="scientific">Brevundimonas abyssalis TAR-001</name>
    <dbReference type="NCBI Taxonomy" id="1391729"/>
    <lineage>
        <taxon>Bacteria</taxon>
        <taxon>Pseudomonadati</taxon>
        <taxon>Pseudomonadota</taxon>
        <taxon>Alphaproteobacteria</taxon>
        <taxon>Caulobacterales</taxon>
        <taxon>Caulobacteraceae</taxon>
        <taxon>Brevundimonas</taxon>
    </lineage>
</organism>